<protein>
    <recommendedName>
        <fullName evidence="2">DUF5723 domain-containing protein</fullName>
    </recommendedName>
</protein>
<proteinExistence type="predicted"/>
<evidence type="ECO:0000313" key="1">
    <source>
        <dbReference type="EMBL" id="SVE02887.1"/>
    </source>
</evidence>
<sequence>MKYIYSFILFIFLFSQTSTLSLTGFGEYINTYDASSVGIADSKFFNGYPDRINFSSCSSYWKSSFSNLIMSIDVHNYTLESDNLVSNNFKMLSFSFPVDDNKAVSLGMNPLLRSNITVSEPDYVFIPSQNSPTGDPLAYNTDYSFKGGISEFFILYSSKITDKISFGFKWSKLFGTSKYKYFLNLYNISFDSNENILYDFNNIESFINNQKYSSDKYNIEFRYDL</sequence>
<dbReference type="AlphaFoldDB" id="A0A383A4Z3"/>
<feature type="non-terminal residue" evidence="1">
    <location>
        <position position="225"/>
    </location>
</feature>
<organism evidence="1">
    <name type="scientific">marine metagenome</name>
    <dbReference type="NCBI Taxonomy" id="408172"/>
    <lineage>
        <taxon>unclassified sequences</taxon>
        <taxon>metagenomes</taxon>
        <taxon>ecological metagenomes</taxon>
    </lineage>
</organism>
<name>A0A383A4Z3_9ZZZZ</name>
<reference evidence="1" key="1">
    <citation type="submission" date="2018-05" db="EMBL/GenBank/DDBJ databases">
        <authorList>
            <person name="Lanie J.A."/>
            <person name="Ng W.-L."/>
            <person name="Kazmierczak K.M."/>
            <person name="Andrzejewski T.M."/>
            <person name="Davidsen T.M."/>
            <person name="Wayne K.J."/>
            <person name="Tettelin H."/>
            <person name="Glass J.I."/>
            <person name="Rusch D."/>
            <person name="Podicherti R."/>
            <person name="Tsui H.-C.T."/>
            <person name="Winkler M.E."/>
        </authorList>
    </citation>
    <scope>NUCLEOTIDE SEQUENCE</scope>
</reference>
<accession>A0A383A4Z3</accession>
<gene>
    <name evidence="1" type="ORF">METZ01_LOCUS455741</name>
</gene>
<dbReference type="EMBL" id="UINC01189270">
    <property type="protein sequence ID" value="SVE02887.1"/>
    <property type="molecule type" value="Genomic_DNA"/>
</dbReference>
<evidence type="ECO:0008006" key="2">
    <source>
        <dbReference type="Google" id="ProtNLM"/>
    </source>
</evidence>